<keyword evidence="6 11" id="KW-0472">Membrane</keyword>
<feature type="transmembrane region" description="Helical" evidence="11">
    <location>
        <begin position="161"/>
        <end position="180"/>
    </location>
</feature>
<dbReference type="Proteomes" id="UP000006702">
    <property type="component" value="Unassembled WGS sequence"/>
</dbReference>
<dbReference type="Gene3D" id="1.20.1080.10">
    <property type="entry name" value="Glycerol uptake facilitator protein"/>
    <property type="match status" value="1"/>
</dbReference>
<evidence type="ECO:0000256" key="6">
    <source>
        <dbReference type="ARBA" id="ARBA00023136"/>
    </source>
</evidence>
<dbReference type="SUPFAM" id="SSF81338">
    <property type="entry name" value="Aquaporin-like"/>
    <property type="match status" value="1"/>
</dbReference>
<evidence type="ECO:0000256" key="10">
    <source>
        <dbReference type="SAM" id="MobiDB-lite"/>
    </source>
</evidence>
<organism evidence="12 13">
    <name type="scientific">Neosartorya fischeri (strain ATCC 1020 / DSM 3700 / CBS 544.65 / FGSC A1164 / JCM 1740 / NRRL 181 / WB 181)</name>
    <name type="common">Aspergillus fischerianus</name>
    <dbReference type="NCBI Taxonomy" id="331117"/>
    <lineage>
        <taxon>Eukaryota</taxon>
        <taxon>Fungi</taxon>
        <taxon>Dikarya</taxon>
        <taxon>Ascomycota</taxon>
        <taxon>Pezizomycotina</taxon>
        <taxon>Eurotiomycetes</taxon>
        <taxon>Eurotiomycetidae</taxon>
        <taxon>Eurotiales</taxon>
        <taxon>Aspergillaceae</taxon>
        <taxon>Aspergillus</taxon>
        <taxon>Aspergillus subgen. Fumigati</taxon>
    </lineage>
</organism>
<evidence type="ECO:0000313" key="12">
    <source>
        <dbReference type="EMBL" id="EAW20577.1"/>
    </source>
</evidence>
<dbReference type="OMA" id="VPTAMFY"/>
<dbReference type="PANTHER" id="PTHR19139:SF199">
    <property type="entry name" value="MIP17260P"/>
    <property type="match status" value="1"/>
</dbReference>
<evidence type="ECO:0000313" key="13">
    <source>
        <dbReference type="Proteomes" id="UP000006702"/>
    </source>
</evidence>
<evidence type="ECO:0000256" key="3">
    <source>
        <dbReference type="ARBA" id="ARBA00022692"/>
    </source>
</evidence>
<dbReference type="EMBL" id="DS027693">
    <property type="protein sequence ID" value="EAW20577.1"/>
    <property type="molecule type" value="Genomic_DNA"/>
</dbReference>
<feature type="transmembrane region" description="Helical" evidence="11">
    <location>
        <begin position="120"/>
        <end position="141"/>
    </location>
</feature>
<evidence type="ECO:0000256" key="2">
    <source>
        <dbReference type="ARBA" id="ARBA00006175"/>
    </source>
</evidence>
<keyword evidence="3 9" id="KW-0812">Transmembrane</keyword>
<name>A1D9U6_NEOFI</name>
<evidence type="ECO:0000256" key="11">
    <source>
        <dbReference type="SAM" id="Phobius"/>
    </source>
</evidence>
<dbReference type="GeneID" id="4588990"/>
<keyword evidence="7" id="KW-0325">Glycoprotein</keyword>
<dbReference type="FunFam" id="1.20.1080.10:FF:000024">
    <property type="entry name" value="MIP aquaporin (Eurofung)"/>
    <property type="match status" value="1"/>
</dbReference>
<dbReference type="PRINTS" id="PR00783">
    <property type="entry name" value="MINTRINSICP"/>
</dbReference>
<dbReference type="InterPro" id="IPR000425">
    <property type="entry name" value="MIP"/>
</dbReference>
<protein>
    <submittedName>
        <fullName evidence="12">Aquaporin</fullName>
    </submittedName>
</protein>
<dbReference type="RefSeq" id="XP_001262474.1">
    <property type="nucleotide sequence ID" value="XM_001262473.1"/>
</dbReference>
<dbReference type="GO" id="GO:0015250">
    <property type="term" value="F:water channel activity"/>
    <property type="evidence" value="ECO:0007669"/>
    <property type="project" value="TreeGrafter"/>
</dbReference>
<keyword evidence="9" id="KW-0813">Transport</keyword>
<evidence type="ECO:0000256" key="4">
    <source>
        <dbReference type="ARBA" id="ARBA00022737"/>
    </source>
</evidence>
<accession>A1D9U6</accession>
<gene>
    <name evidence="12" type="ORF">NFIA_030090</name>
</gene>
<dbReference type="HOGENOM" id="CLU_020019_1_7_1"/>
<evidence type="ECO:0000256" key="9">
    <source>
        <dbReference type="RuleBase" id="RU000477"/>
    </source>
</evidence>
<comment type="subcellular location">
    <subcellularLocation>
        <location evidence="1">Membrane</location>
        <topology evidence="1">Multi-pass membrane protein</topology>
    </subcellularLocation>
</comment>
<feature type="compositionally biased region" description="Polar residues" evidence="10">
    <location>
        <begin position="284"/>
        <end position="294"/>
    </location>
</feature>
<dbReference type="GO" id="GO:0005886">
    <property type="term" value="C:plasma membrane"/>
    <property type="evidence" value="ECO:0007669"/>
    <property type="project" value="TreeGrafter"/>
</dbReference>
<keyword evidence="4" id="KW-0677">Repeat</keyword>
<sequence length="316" mass="33792">MLFGKRNGDERRVVRRSQSQLPMLGLADSARNNLIAVVGEFVGTFLFLFFSFAGTQVSNTPKPVAGAPPNTSNLLYSALSFGFSLTVNIWAFYRVTGGLFNPVVSLALCLVGGMPPLRGVFVFAAQLVAGIAAAGVVSALFPGDLNVGTRLGGGASISQGLFIEMFLTAQLVFVIIMLAVVKHKSTFLAPVGIGLTFFVTEMIGDYYTGGSLNPARSLGPDVINRSFPGYHWIYWVGPLLGSLLACGFYTFLRMFKYESVNPGQDYDEWEAKRGPGSFDENGRDSTAFSDSTAGVRSHSPRGVNRPSGPVSGAEQV</sequence>
<dbReference type="eggNOG" id="KOG0223">
    <property type="taxonomic scope" value="Eukaryota"/>
</dbReference>
<feature type="transmembrane region" description="Helical" evidence="11">
    <location>
        <begin position="232"/>
        <end position="252"/>
    </location>
</feature>
<comment type="similarity">
    <text evidence="2 9">Belongs to the MIP/aquaporin (TC 1.A.8) family.</text>
</comment>
<proteinExistence type="inferred from homology"/>
<feature type="transmembrane region" description="Helical" evidence="11">
    <location>
        <begin position="99"/>
        <end position="115"/>
    </location>
</feature>
<dbReference type="KEGG" id="nfi:NFIA_030090"/>
<dbReference type="PANTHER" id="PTHR19139">
    <property type="entry name" value="AQUAPORIN TRANSPORTER"/>
    <property type="match status" value="1"/>
</dbReference>
<feature type="region of interest" description="Disordered" evidence="10">
    <location>
        <begin position="266"/>
        <end position="316"/>
    </location>
</feature>
<dbReference type="VEuPathDB" id="FungiDB:NFIA_030090"/>
<dbReference type="STRING" id="331117.A1D9U6"/>
<dbReference type="Pfam" id="PF00230">
    <property type="entry name" value="MIP"/>
    <property type="match status" value="1"/>
</dbReference>
<dbReference type="OrthoDB" id="3222at2759"/>
<evidence type="ECO:0000256" key="7">
    <source>
        <dbReference type="ARBA" id="ARBA00023180"/>
    </source>
</evidence>
<comment type="catalytic activity">
    <reaction evidence="8">
        <text>H2O(in) = H2O(out)</text>
        <dbReference type="Rhea" id="RHEA:29667"/>
        <dbReference type="ChEBI" id="CHEBI:15377"/>
    </reaction>
</comment>
<feature type="transmembrane region" description="Helical" evidence="11">
    <location>
        <begin position="187"/>
        <end position="207"/>
    </location>
</feature>
<evidence type="ECO:0000256" key="8">
    <source>
        <dbReference type="ARBA" id="ARBA00034651"/>
    </source>
</evidence>
<dbReference type="InterPro" id="IPR034294">
    <property type="entry name" value="Aquaporin_transptr"/>
</dbReference>
<keyword evidence="13" id="KW-1185">Reference proteome</keyword>
<reference evidence="13" key="1">
    <citation type="journal article" date="2008" name="PLoS Genet.">
        <title>Genomic islands in the pathogenic filamentous fungus Aspergillus fumigatus.</title>
        <authorList>
            <person name="Fedorova N.D."/>
            <person name="Khaldi N."/>
            <person name="Joardar V.S."/>
            <person name="Maiti R."/>
            <person name="Amedeo P."/>
            <person name="Anderson M.J."/>
            <person name="Crabtree J."/>
            <person name="Silva J.C."/>
            <person name="Badger J.H."/>
            <person name="Albarraq A."/>
            <person name="Angiuoli S."/>
            <person name="Bussey H."/>
            <person name="Bowyer P."/>
            <person name="Cotty P.J."/>
            <person name="Dyer P.S."/>
            <person name="Egan A."/>
            <person name="Galens K."/>
            <person name="Fraser-Liggett C.M."/>
            <person name="Haas B.J."/>
            <person name="Inman J.M."/>
            <person name="Kent R."/>
            <person name="Lemieux S."/>
            <person name="Malavazi I."/>
            <person name="Orvis J."/>
            <person name="Roemer T."/>
            <person name="Ronning C.M."/>
            <person name="Sundaram J.P."/>
            <person name="Sutton G."/>
            <person name="Turner G."/>
            <person name="Venter J.C."/>
            <person name="White O.R."/>
            <person name="Whitty B.R."/>
            <person name="Youngman P."/>
            <person name="Wolfe K.H."/>
            <person name="Goldman G.H."/>
            <person name="Wortman J.R."/>
            <person name="Jiang B."/>
            <person name="Denning D.W."/>
            <person name="Nierman W.C."/>
        </authorList>
    </citation>
    <scope>NUCLEOTIDE SEQUENCE [LARGE SCALE GENOMIC DNA]</scope>
    <source>
        <strain evidence="13">ATCC 1020 / DSM 3700 / CBS 544.65 / FGSC A1164 / JCM 1740 / NRRL 181 / WB 181</strain>
    </source>
</reference>
<feature type="transmembrane region" description="Helical" evidence="11">
    <location>
        <begin position="34"/>
        <end position="53"/>
    </location>
</feature>
<evidence type="ECO:0000256" key="1">
    <source>
        <dbReference type="ARBA" id="ARBA00004141"/>
    </source>
</evidence>
<dbReference type="AlphaFoldDB" id="A1D9U6"/>
<dbReference type="InterPro" id="IPR023271">
    <property type="entry name" value="Aquaporin-like"/>
</dbReference>
<keyword evidence="5 11" id="KW-1133">Transmembrane helix</keyword>
<evidence type="ECO:0000256" key="5">
    <source>
        <dbReference type="ARBA" id="ARBA00022989"/>
    </source>
</evidence>